<protein>
    <submittedName>
        <fullName evidence="2">Vacuolar protein sorting-associated protein 26-domain-containing protein</fullName>
    </submittedName>
</protein>
<dbReference type="GO" id="GO:0006886">
    <property type="term" value="P:intracellular protein transport"/>
    <property type="evidence" value="ECO:0007669"/>
    <property type="project" value="InterPro"/>
</dbReference>
<dbReference type="Proteomes" id="UP001362999">
    <property type="component" value="Unassembled WGS sequence"/>
</dbReference>
<keyword evidence="3" id="KW-1185">Reference proteome</keyword>
<dbReference type="InterPro" id="IPR014752">
    <property type="entry name" value="Arrestin-like_C"/>
</dbReference>
<evidence type="ECO:0000256" key="1">
    <source>
        <dbReference type="ARBA" id="ARBA00009100"/>
    </source>
</evidence>
<dbReference type="Pfam" id="PF03643">
    <property type="entry name" value="Vps26"/>
    <property type="match status" value="1"/>
</dbReference>
<dbReference type="EMBL" id="JAWWNJ010000020">
    <property type="protein sequence ID" value="KAK7034885.1"/>
    <property type="molecule type" value="Genomic_DNA"/>
</dbReference>
<comment type="similarity">
    <text evidence="1">Belongs to the VPS26 family.</text>
</comment>
<accession>A0AAW0CAQ3</accession>
<name>A0AAW0CAQ3_9AGAR</name>
<gene>
    <name evidence="2" type="ORF">R3P38DRAFT_3493229</name>
</gene>
<dbReference type="AlphaFoldDB" id="A0AAW0CAQ3"/>
<reference evidence="2 3" key="1">
    <citation type="journal article" date="2024" name="J Genomics">
        <title>Draft genome sequencing and assembly of Favolaschia claudopus CIRM-BRFM 2984 isolated from oak limbs.</title>
        <authorList>
            <person name="Navarro D."/>
            <person name="Drula E."/>
            <person name="Chaduli D."/>
            <person name="Cazenave R."/>
            <person name="Ahrendt S."/>
            <person name="Wang J."/>
            <person name="Lipzen A."/>
            <person name="Daum C."/>
            <person name="Barry K."/>
            <person name="Grigoriev I.V."/>
            <person name="Favel A."/>
            <person name="Rosso M.N."/>
            <person name="Martin F."/>
        </authorList>
    </citation>
    <scope>NUCLEOTIDE SEQUENCE [LARGE SCALE GENOMIC DNA]</scope>
    <source>
        <strain evidence="2 3">CIRM-BRFM 2984</strain>
    </source>
</reference>
<organism evidence="2 3">
    <name type="scientific">Favolaschia claudopus</name>
    <dbReference type="NCBI Taxonomy" id="2862362"/>
    <lineage>
        <taxon>Eukaryota</taxon>
        <taxon>Fungi</taxon>
        <taxon>Dikarya</taxon>
        <taxon>Basidiomycota</taxon>
        <taxon>Agaricomycotina</taxon>
        <taxon>Agaricomycetes</taxon>
        <taxon>Agaricomycetidae</taxon>
        <taxon>Agaricales</taxon>
        <taxon>Marasmiineae</taxon>
        <taxon>Mycenaceae</taxon>
        <taxon>Favolaschia</taxon>
    </lineage>
</organism>
<comment type="caution">
    <text evidence="2">The sequence shown here is derived from an EMBL/GenBank/DDBJ whole genome shotgun (WGS) entry which is preliminary data.</text>
</comment>
<evidence type="ECO:0000313" key="2">
    <source>
        <dbReference type="EMBL" id="KAK7034885.1"/>
    </source>
</evidence>
<dbReference type="Gene3D" id="2.60.40.640">
    <property type="match status" value="2"/>
</dbReference>
<proteinExistence type="inferred from homology"/>
<evidence type="ECO:0000313" key="3">
    <source>
        <dbReference type="Proteomes" id="UP001362999"/>
    </source>
</evidence>
<sequence>MLGLASLGVDICLTDESSRERVVLNGGQLYPLYCQNDVVQGDVVLRAQGGQFFDNERTQFLSLVQELSPPGELVEDAMFQFSFNVDEKYESYLYLIRATIKSTGFASISKTREIREFVRATQVGALSDLEEYCHGAFRGRWDLTPVTARCRDLSSPKATRVALHKPAIIVHVAVAPSLQPATQVEWGGVPDSLHFEVEIHRPEYSVNDIIVGQVRFLLMRMKVKKMELSIIQLGSSHQLKSV</sequence>
<dbReference type="PANTHER" id="PTHR12233">
    <property type="entry name" value="VACUOLAR PROTEIN SORTING 26 RELATED"/>
    <property type="match status" value="1"/>
</dbReference>
<dbReference type="InterPro" id="IPR028934">
    <property type="entry name" value="Vps26-related"/>
</dbReference>